<organism evidence="3 4">
    <name type="scientific">Sphaerosporella brunnea</name>
    <dbReference type="NCBI Taxonomy" id="1250544"/>
    <lineage>
        <taxon>Eukaryota</taxon>
        <taxon>Fungi</taxon>
        <taxon>Dikarya</taxon>
        <taxon>Ascomycota</taxon>
        <taxon>Pezizomycotina</taxon>
        <taxon>Pezizomycetes</taxon>
        <taxon>Pezizales</taxon>
        <taxon>Pyronemataceae</taxon>
        <taxon>Sphaerosporella</taxon>
    </lineage>
</organism>
<reference evidence="3 4" key="1">
    <citation type="submission" date="2019-09" db="EMBL/GenBank/DDBJ databases">
        <title>Draft genome of the ectomycorrhizal ascomycete Sphaerosporella brunnea.</title>
        <authorList>
            <consortium name="DOE Joint Genome Institute"/>
            <person name="Benucci G.M."/>
            <person name="Marozzi G."/>
            <person name="Antonielli L."/>
            <person name="Sanchez S."/>
            <person name="Marco P."/>
            <person name="Wang X."/>
            <person name="Falini L.B."/>
            <person name="Barry K."/>
            <person name="Haridas S."/>
            <person name="Lipzen A."/>
            <person name="Labutti K."/>
            <person name="Grigoriev I.V."/>
            <person name="Murat C."/>
            <person name="Martin F."/>
            <person name="Albertini E."/>
            <person name="Donnini D."/>
            <person name="Bonito G."/>
        </authorList>
    </citation>
    <scope>NUCLEOTIDE SEQUENCE [LARGE SCALE GENOMIC DNA]</scope>
    <source>
        <strain evidence="3 4">Sb_GMNB300</strain>
    </source>
</reference>
<keyword evidence="1" id="KW-0694">RNA-binding</keyword>
<dbReference type="Proteomes" id="UP000326924">
    <property type="component" value="Unassembled WGS sequence"/>
</dbReference>
<dbReference type="Gene3D" id="3.30.70.330">
    <property type="match status" value="1"/>
</dbReference>
<protein>
    <recommendedName>
        <fullName evidence="2">RRM domain-containing protein</fullName>
    </recommendedName>
</protein>
<dbReference type="OrthoDB" id="336240at2759"/>
<dbReference type="AlphaFoldDB" id="A0A5J5EQY5"/>
<dbReference type="Pfam" id="PF00076">
    <property type="entry name" value="RRM_1"/>
    <property type="match status" value="1"/>
</dbReference>
<dbReference type="SMART" id="SM00360">
    <property type="entry name" value="RRM"/>
    <property type="match status" value="1"/>
</dbReference>
<accession>A0A5J5EQY5</accession>
<dbReference type="EMBL" id="VXIS01000160">
    <property type="protein sequence ID" value="KAA8900029.1"/>
    <property type="molecule type" value="Genomic_DNA"/>
</dbReference>
<sequence length="298" mass="33510">MDAETAVKHAPFVDLGRTALAQNWSCVKIGNIPYNVTSEELLDFLGRNSNIVPEAAGSIGIHVIMDRSTGKTMDAYVEFMNARDAWKCVSRRRSRVLGNRHLSLDVVDPSELMKDIFPRAKGIVWDGVIPNPALNKPEYVSKTEIISREELVLIVNHARTPHRSPFSRKCLQRPFQSLMSIVSKFPWFAVNLYTIQQRDYIYQALYSAIDILKRQIKRGRTMPNLDIELLKALLRVGIRCAGFTDAQKHELVKIAEFGAEGIRVDADIGILSGFEALGKAIGAERKVLEVFSLVYNPL</sequence>
<feature type="domain" description="RRM" evidence="2">
    <location>
        <begin position="25"/>
        <end position="109"/>
    </location>
</feature>
<evidence type="ECO:0000313" key="4">
    <source>
        <dbReference type="Proteomes" id="UP000326924"/>
    </source>
</evidence>
<dbReference type="InParanoid" id="A0A5J5EQY5"/>
<evidence type="ECO:0000259" key="2">
    <source>
        <dbReference type="PROSITE" id="PS50102"/>
    </source>
</evidence>
<name>A0A5J5EQY5_9PEZI</name>
<evidence type="ECO:0000256" key="1">
    <source>
        <dbReference type="PROSITE-ProRule" id="PRU00176"/>
    </source>
</evidence>
<dbReference type="CDD" id="cd12254">
    <property type="entry name" value="RRM_hnRNPH_ESRPs_RBM12_like"/>
    <property type="match status" value="1"/>
</dbReference>
<dbReference type="PROSITE" id="PS50102">
    <property type="entry name" value="RRM"/>
    <property type="match status" value="1"/>
</dbReference>
<dbReference type="GO" id="GO:0003723">
    <property type="term" value="F:RNA binding"/>
    <property type="evidence" value="ECO:0007669"/>
    <property type="project" value="UniProtKB-UniRule"/>
</dbReference>
<dbReference type="InterPro" id="IPR035979">
    <property type="entry name" value="RBD_domain_sf"/>
</dbReference>
<evidence type="ECO:0000313" key="3">
    <source>
        <dbReference type="EMBL" id="KAA8900029.1"/>
    </source>
</evidence>
<proteinExistence type="predicted"/>
<keyword evidence="4" id="KW-1185">Reference proteome</keyword>
<comment type="caution">
    <text evidence="3">The sequence shown here is derived from an EMBL/GenBank/DDBJ whole genome shotgun (WGS) entry which is preliminary data.</text>
</comment>
<dbReference type="InterPro" id="IPR012677">
    <property type="entry name" value="Nucleotide-bd_a/b_plait_sf"/>
</dbReference>
<dbReference type="SUPFAM" id="SSF54928">
    <property type="entry name" value="RNA-binding domain, RBD"/>
    <property type="match status" value="1"/>
</dbReference>
<gene>
    <name evidence="3" type="ORF">FN846DRAFT_782012</name>
</gene>
<dbReference type="InterPro" id="IPR000504">
    <property type="entry name" value="RRM_dom"/>
</dbReference>